<dbReference type="SUPFAM" id="SSF55347">
    <property type="entry name" value="Glyceraldehyde-3-phosphate dehydrogenase-like, C-terminal domain"/>
    <property type="match status" value="1"/>
</dbReference>
<dbReference type="GO" id="GO:0000166">
    <property type="term" value="F:nucleotide binding"/>
    <property type="evidence" value="ECO:0007669"/>
    <property type="project" value="InterPro"/>
</dbReference>
<evidence type="ECO:0000313" key="5">
    <source>
        <dbReference type="Proteomes" id="UP000291116"/>
    </source>
</evidence>
<feature type="domain" description="GFO/IDH/MocA-like oxidoreductase" evidence="3">
    <location>
        <begin position="179"/>
        <end position="293"/>
    </location>
</feature>
<feature type="domain" description="Gfo/Idh/MocA-like oxidoreductase N-terminal" evidence="2">
    <location>
        <begin position="21"/>
        <end position="146"/>
    </location>
</feature>
<dbReference type="Pfam" id="PF01408">
    <property type="entry name" value="GFO_IDH_MocA"/>
    <property type="match status" value="1"/>
</dbReference>
<dbReference type="Gene3D" id="3.30.360.10">
    <property type="entry name" value="Dihydrodipicolinate Reductase, domain 2"/>
    <property type="match status" value="1"/>
</dbReference>
<dbReference type="PANTHER" id="PTHR46368">
    <property type="match status" value="1"/>
</dbReference>
<dbReference type="EMBL" id="CAACVS010000174">
    <property type="protein sequence ID" value="VEU38565.1"/>
    <property type="molecule type" value="Genomic_DNA"/>
</dbReference>
<dbReference type="InterPro" id="IPR055170">
    <property type="entry name" value="GFO_IDH_MocA-like_dom"/>
</dbReference>
<dbReference type="PANTHER" id="PTHR46368:SF4">
    <property type="entry name" value="OS10G0403700 PROTEIN"/>
    <property type="match status" value="1"/>
</dbReference>
<dbReference type="Proteomes" id="UP000291116">
    <property type="component" value="Unassembled WGS sequence"/>
</dbReference>
<proteinExistence type="inferred from homology"/>
<dbReference type="Gene3D" id="3.40.50.720">
    <property type="entry name" value="NAD(P)-binding Rossmann-like Domain"/>
    <property type="match status" value="1"/>
</dbReference>
<dbReference type="InterPro" id="IPR036291">
    <property type="entry name" value="NAD(P)-bd_dom_sf"/>
</dbReference>
<gene>
    <name evidence="4" type="ORF">PSNMU_V1.4_AUG-EV-PASAV3_0053860</name>
</gene>
<evidence type="ECO:0000259" key="3">
    <source>
        <dbReference type="Pfam" id="PF22725"/>
    </source>
</evidence>
<name>A0A448Z933_9STRA</name>
<evidence type="ECO:0000259" key="2">
    <source>
        <dbReference type="Pfam" id="PF01408"/>
    </source>
</evidence>
<evidence type="ECO:0000313" key="4">
    <source>
        <dbReference type="EMBL" id="VEU38565.1"/>
    </source>
</evidence>
<evidence type="ECO:0000256" key="1">
    <source>
        <dbReference type="ARBA" id="ARBA00010928"/>
    </source>
</evidence>
<sequence length="426" mass="46117">MDTLSTEEQNPTPDDQRPVSFAIVSTAEIAKNKVIPGLLSVPYAVLVGVSSRSREKAQAFVDEHCGGAPCMGMTHDEIFDGVDAPGTTATPRIDALYVPLPSGVRNSYLKRALELGKHVYSEKPHGGTVNELRAVLDLAASKNLQWMDGTMWYHAHRTKEMEERLLPSSSNASGNPKPLGKVRRVSASFTWGGGGLVDEAWREGGNGRTDPLREPMGMLGDSGHYPVSAVLWAFGWELPTMAKAVYTKRNRLGAIISVEAVLWFEDGGRAIVDASCELPHRSQFEIVCDNGILRVDDLVGGQGRSGDFGAYERPFVGASEYTLGDYTGRDTKASAEACDQVQCLLRAFCGRVKAIEGGGAADPEWSRRSLCTHTVLCAIFESSMRDGVDVGIVRGNTDTRATGYVIEGQTYGDLPTRDWSQATRGP</sequence>
<organism evidence="4 5">
    <name type="scientific">Pseudo-nitzschia multistriata</name>
    <dbReference type="NCBI Taxonomy" id="183589"/>
    <lineage>
        <taxon>Eukaryota</taxon>
        <taxon>Sar</taxon>
        <taxon>Stramenopiles</taxon>
        <taxon>Ochrophyta</taxon>
        <taxon>Bacillariophyta</taxon>
        <taxon>Bacillariophyceae</taxon>
        <taxon>Bacillariophycidae</taxon>
        <taxon>Bacillariales</taxon>
        <taxon>Bacillariaceae</taxon>
        <taxon>Pseudo-nitzschia</taxon>
    </lineage>
</organism>
<accession>A0A448Z933</accession>
<dbReference type="InterPro" id="IPR000683">
    <property type="entry name" value="Gfo/Idh/MocA-like_OxRdtase_N"/>
</dbReference>
<dbReference type="OrthoDB" id="37898at2759"/>
<dbReference type="AlphaFoldDB" id="A0A448Z933"/>
<comment type="similarity">
    <text evidence="1">Belongs to the Gfo/Idh/MocA family.</text>
</comment>
<dbReference type="Pfam" id="PF22725">
    <property type="entry name" value="GFO_IDH_MocA_C3"/>
    <property type="match status" value="1"/>
</dbReference>
<keyword evidence="5" id="KW-1185">Reference proteome</keyword>
<reference evidence="4 5" key="1">
    <citation type="submission" date="2019-01" db="EMBL/GenBank/DDBJ databases">
        <authorList>
            <person name="Ferrante I. M."/>
        </authorList>
    </citation>
    <scope>NUCLEOTIDE SEQUENCE [LARGE SCALE GENOMIC DNA]</scope>
    <source>
        <strain evidence="4 5">B856</strain>
    </source>
</reference>
<dbReference type="SUPFAM" id="SSF51735">
    <property type="entry name" value="NAD(P)-binding Rossmann-fold domains"/>
    <property type="match status" value="1"/>
</dbReference>
<protein>
    <submittedName>
        <fullName evidence="4">Uncharacterized protein</fullName>
    </submittedName>
</protein>